<reference evidence="1 2" key="1">
    <citation type="journal article" date="2004" name="Nat. Biotechnol.">
        <title>The genome sequence of the capnophilic rumen bacterium Mannheimia succiniciproducens.</title>
        <authorList>
            <person name="Hong S.H."/>
            <person name="Kim J.S."/>
            <person name="Lee S.Y."/>
            <person name="In Y.H."/>
            <person name="Choi S.S."/>
            <person name="Rih J.-K."/>
            <person name="Kim C.H."/>
            <person name="Jeong H."/>
            <person name="Hur C.G."/>
            <person name="Kim J.J."/>
        </authorList>
    </citation>
    <scope>NUCLEOTIDE SEQUENCE [LARGE SCALE GENOMIC DNA]</scope>
    <source>
        <strain evidence="2">KCTC 0769BP / MBEL55E</strain>
    </source>
</reference>
<sequence length="42" mass="5086">MDKTNVLFYVIKKIAQKRPHFFLFLSLKIDNIANKSNYYFLC</sequence>
<keyword evidence="2" id="KW-1185">Reference proteome</keyword>
<proteinExistence type="predicted"/>
<organism evidence="1 2">
    <name type="scientific">Mannheimia succiniciproducens (strain KCTC 0769BP / MBEL55E)</name>
    <dbReference type="NCBI Taxonomy" id="221988"/>
    <lineage>
        <taxon>Bacteria</taxon>
        <taxon>Pseudomonadati</taxon>
        <taxon>Pseudomonadota</taxon>
        <taxon>Gammaproteobacteria</taxon>
        <taxon>Pasteurellales</taxon>
        <taxon>Pasteurellaceae</taxon>
        <taxon>Basfia</taxon>
    </lineage>
</organism>
<name>Q65VT9_MANSM</name>
<dbReference type="EMBL" id="AE016827">
    <property type="protein sequence ID" value="AAU36921.1"/>
    <property type="molecule type" value="Genomic_DNA"/>
</dbReference>
<evidence type="ECO:0000313" key="1">
    <source>
        <dbReference type="EMBL" id="AAU36921.1"/>
    </source>
</evidence>
<evidence type="ECO:0000313" key="2">
    <source>
        <dbReference type="Proteomes" id="UP000000607"/>
    </source>
</evidence>
<dbReference type="Proteomes" id="UP000000607">
    <property type="component" value="Chromosome"/>
</dbReference>
<dbReference type="HOGENOM" id="CLU_3253730_0_0_6"/>
<protein>
    <submittedName>
        <fullName evidence="1">Uncharacterized protein</fullName>
    </submittedName>
</protein>
<dbReference type="KEGG" id="msu:MS0314"/>
<dbReference type="STRING" id="221988.MS0314"/>
<accession>Q65VT9</accession>
<gene>
    <name evidence="1" type="ordered locus">MS0314</name>
</gene>
<dbReference type="AlphaFoldDB" id="Q65VT9"/>